<proteinExistence type="predicted"/>
<dbReference type="RefSeq" id="WP_092314083.1">
    <property type="nucleotide sequence ID" value="NZ_FNTJ01000001.1"/>
</dbReference>
<accession>A0A1H4N0U0</accession>
<dbReference type="EMBL" id="FNTJ01000001">
    <property type="protein sequence ID" value="SEB88222.1"/>
    <property type="molecule type" value="Genomic_DNA"/>
</dbReference>
<evidence type="ECO:0000313" key="1">
    <source>
        <dbReference type="EMBL" id="SEB88222.1"/>
    </source>
</evidence>
<keyword evidence="2" id="KW-1185">Reference proteome</keyword>
<dbReference type="Proteomes" id="UP000198982">
    <property type="component" value="Unassembled WGS sequence"/>
</dbReference>
<sequence length="68" mass="7367">MATTCRTSDGDLLDTLCHQYYGHLNSSVEAVLDANQGLADEPQPFRAGVLIVLPELPSVPDAVVKLWD</sequence>
<gene>
    <name evidence="1" type="ORF">SAMN05216178_2614</name>
</gene>
<dbReference type="InterPro" id="IPR008861">
    <property type="entry name" value="GpX-like"/>
</dbReference>
<evidence type="ECO:0000313" key="2">
    <source>
        <dbReference type="Proteomes" id="UP000198982"/>
    </source>
</evidence>
<protein>
    <submittedName>
        <fullName evidence="1">P2-like prophage tail protein X</fullName>
    </submittedName>
</protein>
<dbReference type="AlphaFoldDB" id="A0A1H4N0U0"/>
<dbReference type="Pfam" id="PF05489">
    <property type="entry name" value="Phage_tail_X"/>
    <property type="match status" value="1"/>
</dbReference>
<reference evidence="2" key="1">
    <citation type="submission" date="2016-10" db="EMBL/GenBank/DDBJ databases">
        <authorList>
            <person name="Varghese N."/>
            <person name="Submissions S."/>
        </authorList>
    </citation>
    <scope>NUCLEOTIDE SEQUENCE [LARGE SCALE GENOMIC DNA]</scope>
    <source>
        <strain evidence="2">DSM 9751</strain>
    </source>
</reference>
<name>A0A1H4N0U0_9PSED</name>
<organism evidence="1 2">
    <name type="scientific">Pseudomonas saponiphila</name>
    <dbReference type="NCBI Taxonomy" id="556534"/>
    <lineage>
        <taxon>Bacteria</taxon>
        <taxon>Pseudomonadati</taxon>
        <taxon>Pseudomonadota</taxon>
        <taxon>Gammaproteobacteria</taxon>
        <taxon>Pseudomonadales</taxon>
        <taxon>Pseudomonadaceae</taxon>
        <taxon>Pseudomonas</taxon>
    </lineage>
</organism>